<organism evidence="2 3">
    <name type="scientific">Panaeolus cyanescens</name>
    <dbReference type="NCBI Taxonomy" id="181874"/>
    <lineage>
        <taxon>Eukaryota</taxon>
        <taxon>Fungi</taxon>
        <taxon>Dikarya</taxon>
        <taxon>Basidiomycota</taxon>
        <taxon>Agaricomycotina</taxon>
        <taxon>Agaricomycetes</taxon>
        <taxon>Agaricomycetidae</taxon>
        <taxon>Agaricales</taxon>
        <taxon>Agaricineae</taxon>
        <taxon>Galeropsidaceae</taxon>
        <taxon>Panaeolus</taxon>
    </lineage>
</organism>
<dbReference type="Proteomes" id="UP000284842">
    <property type="component" value="Unassembled WGS sequence"/>
</dbReference>
<evidence type="ECO:0000256" key="1">
    <source>
        <dbReference type="SAM" id="MobiDB-lite"/>
    </source>
</evidence>
<evidence type="ECO:0000313" key="2">
    <source>
        <dbReference type="EMBL" id="PPQ83386.1"/>
    </source>
</evidence>
<dbReference type="SUPFAM" id="SSF53067">
    <property type="entry name" value="Actin-like ATPase domain"/>
    <property type="match status" value="1"/>
</dbReference>
<sequence>MPFFSKSVDDFLGKTVEGIVVTVPATFTEEAEGRLEGAAKDIGVRFPHLLDEGCAGLTTCGACIATGAEVGLDAHQFDEIIYAAVQFGCLWALGASSSKDAELPESFGRHPEAKPTKALDIRATTHTIVVVFPAKLTVSMSLRASIIPPTCPSFVPPCLLISLTSRVQDDVLTVVKFLLEISTVQKNRVKARYRGVVKSLAPTAGTETLPKFIVQELLAGVDKIPPLHFNRKLGRELLHFLRLVESLITLSVDQVMSDNTAETPQRTPHNSTLFIETPSFQTPHAKKRSRSKTDENEAPSSSFSSFSVMRIRPTKLARNETLLDFTATPSAPSPLALNSRVPFTPANNLHHNSQAFLTPPPFHLSSLPDDRSAASFNTPFTSTSKLQ</sequence>
<name>A0A409WY17_9AGAR</name>
<protein>
    <submittedName>
        <fullName evidence="2">Uncharacterized protein</fullName>
    </submittedName>
</protein>
<dbReference type="OrthoDB" id="29851at2759"/>
<comment type="caution">
    <text evidence="2">The sequence shown here is derived from an EMBL/GenBank/DDBJ whole genome shotgun (WGS) entry which is preliminary data.</text>
</comment>
<feature type="compositionally biased region" description="Polar residues" evidence="1">
    <location>
        <begin position="374"/>
        <end position="387"/>
    </location>
</feature>
<gene>
    <name evidence="2" type="ORF">CVT24_006503</name>
</gene>
<reference evidence="2 3" key="1">
    <citation type="journal article" date="2018" name="Evol. Lett.">
        <title>Horizontal gene cluster transfer increased hallucinogenic mushroom diversity.</title>
        <authorList>
            <person name="Reynolds H.T."/>
            <person name="Vijayakumar V."/>
            <person name="Gluck-Thaler E."/>
            <person name="Korotkin H.B."/>
            <person name="Matheny P.B."/>
            <person name="Slot J.C."/>
        </authorList>
    </citation>
    <scope>NUCLEOTIDE SEQUENCE [LARGE SCALE GENOMIC DNA]</scope>
    <source>
        <strain evidence="2 3">2629</strain>
    </source>
</reference>
<dbReference type="InParanoid" id="A0A409WY17"/>
<evidence type="ECO:0000313" key="3">
    <source>
        <dbReference type="Proteomes" id="UP000284842"/>
    </source>
</evidence>
<accession>A0A409WY17</accession>
<feature type="region of interest" description="Disordered" evidence="1">
    <location>
        <begin position="360"/>
        <end position="387"/>
    </location>
</feature>
<keyword evidence="3" id="KW-1185">Reference proteome</keyword>
<dbReference type="InterPro" id="IPR043129">
    <property type="entry name" value="ATPase_NBD"/>
</dbReference>
<dbReference type="EMBL" id="NHTK01005034">
    <property type="protein sequence ID" value="PPQ83386.1"/>
    <property type="molecule type" value="Genomic_DNA"/>
</dbReference>
<feature type="compositionally biased region" description="Polar residues" evidence="1">
    <location>
        <begin position="259"/>
        <end position="282"/>
    </location>
</feature>
<feature type="region of interest" description="Disordered" evidence="1">
    <location>
        <begin position="259"/>
        <end position="304"/>
    </location>
</feature>
<dbReference type="AlphaFoldDB" id="A0A409WY17"/>
<dbReference type="Gene3D" id="3.30.420.40">
    <property type="match status" value="1"/>
</dbReference>
<proteinExistence type="predicted"/>